<feature type="compositionally biased region" description="Basic residues" evidence="1">
    <location>
        <begin position="34"/>
        <end position="48"/>
    </location>
</feature>
<dbReference type="RefSeq" id="XP_031908807.1">
    <property type="nucleotide sequence ID" value="XM_032060878.1"/>
</dbReference>
<reference evidence="2 3" key="1">
    <citation type="submission" date="2019-04" db="EMBL/GenBank/DDBJ databases">
        <title>Friends and foes A comparative genomics study of 23 Aspergillus species from section Flavi.</title>
        <authorList>
            <consortium name="DOE Joint Genome Institute"/>
            <person name="Kjaerbolling I."/>
            <person name="Vesth T."/>
            <person name="Frisvad J.C."/>
            <person name="Nybo J.L."/>
            <person name="Theobald S."/>
            <person name="Kildgaard S."/>
            <person name="Isbrandt T."/>
            <person name="Kuo A."/>
            <person name="Sato A."/>
            <person name="Lyhne E.K."/>
            <person name="Kogle M.E."/>
            <person name="Wiebenga A."/>
            <person name="Kun R.S."/>
            <person name="Lubbers R.J."/>
            <person name="Makela M.R."/>
            <person name="Barry K."/>
            <person name="Chovatia M."/>
            <person name="Clum A."/>
            <person name="Daum C."/>
            <person name="Haridas S."/>
            <person name="He G."/>
            <person name="LaButti K."/>
            <person name="Lipzen A."/>
            <person name="Mondo S."/>
            <person name="Riley R."/>
            <person name="Salamov A."/>
            <person name="Simmons B.A."/>
            <person name="Magnuson J.K."/>
            <person name="Henrissat B."/>
            <person name="Mortensen U.H."/>
            <person name="Larsen T.O."/>
            <person name="Devries R.P."/>
            <person name="Grigoriev I.V."/>
            <person name="Machida M."/>
            <person name="Baker S.E."/>
            <person name="Andersen M.R."/>
        </authorList>
    </citation>
    <scope>NUCLEOTIDE SEQUENCE [LARGE SCALE GENOMIC DNA]</scope>
    <source>
        <strain evidence="2 3">CBS 117625</strain>
    </source>
</reference>
<feature type="region of interest" description="Disordered" evidence="1">
    <location>
        <begin position="33"/>
        <end position="59"/>
    </location>
</feature>
<proteinExistence type="predicted"/>
<gene>
    <name evidence="2" type="ORF">BDV38DRAFT_287458</name>
</gene>
<dbReference type="Pfam" id="PF11951">
    <property type="entry name" value="Fungal_trans_2"/>
    <property type="match status" value="1"/>
</dbReference>
<protein>
    <recommendedName>
        <fullName evidence="4">Fungal-specific transcription factor domain-containing protein</fullName>
    </recommendedName>
</protein>
<keyword evidence="3" id="KW-1185">Reference proteome</keyword>
<dbReference type="AlphaFoldDB" id="A0A5N6SI06"/>
<name>A0A5N6SI06_ASPPS</name>
<organism evidence="2 3">
    <name type="scientific">Aspergillus pseudotamarii</name>
    <dbReference type="NCBI Taxonomy" id="132259"/>
    <lineage>
        <taxon>Eukaryota</taxon>
        <taxon>Fungi</taxon>
        <taxon>Dikarya</taxon>
        <taxon>Ascomycota</taxon>
        <taxon>Pezizomycotina</taxon>
        <taxon>Eurotiomycetes</taxon>
        <taxon>Eurotiomycetidae</taxon>
        <taxon>Eurotiales</taxon>
        <taxon>Aspergillaceae</taxon>
        <taxon>Aspergillus</taxon>
        <taxon>Aspergillus subgen. Circumdati</taxon>
    </lineage>
</organism>
<evidence type="ECO:0000313" key="3">
    <source>
        <dbReference type="Proteomes" id="UP000325672"/>
    </source>
</evidence>
<evidence type="ECO:0000313" key="2">
    <source>
        <dbReference type="EMBL" id="KAE8132744.1"/>
    </source>
</evidence>
<dbReference type="Proteomes" id="UP000325672">
    <property type="component" value="Unassembled WGS sequence"/>
</dbReference>
<dbReference type="GeneID" id="43645088"/>
<dbReference type="OrthoDB" id="4159781at2759"/>
<dbReference type="InterPro" id="IPR021858">
    <property type="entry name" value="Fun_TF"/>
</dbReference>
<sequence>MDYEPSEVVFATTSSPTASGIVFRYGQRSIKVPAPRRRGRPLGSRKGKTTGASVDGHKQKDHERYEFVNLGSNSTDIDRDTRKSIRKRVMLNHTYINHKRKGTSIEDKTERTASTRVPSSEVIVPQPGRVDPFNTLSIEIEPYMHDLLSLYITTIWETLYSIEKRCGCNPMTNYWLPLAFNDPALLHSLIGCAASFVMIANRSHGYPFFVRHLNEAIAIVNQRMADSAGSVSDETLVVIASIAMMKQMLGFHDEWNVHMQGLKSLVDSRGGLDSLNDKPLIQGKIYRADLCGCVAATQRPYFGARYQGIGESGPQTDHLNNGFRELDRLLNLDSLLKEAICSLQNATQTLFTINSKDHQAKAAQVRFWITSTQYRLLSTRYRDSSIPHLQALEICRLALLLFTVTICNEFPRGETTSDMLVAQLRRLLDNDAACRWLTPEFSLWALFLLALPVTVSSSKGWCLASISAAISRMCIRREEQFTQLLATFLHDPESHAMSCQVIWSEVTS</sequence>
<dbReference type="PANTHER" id="PTHR37540:SF5">
    <property type="entry name" value="TRANSCRIPTION FACTOR DOMAIN-CONTAINING PROTEIN"/>
    <property type="match status" value="1"/>
</dbReference>
<evidence type="ECO:0008006" key="4">
    <source>
        <dbReference type="Google" id="ProtNLM"/>
    </source>
</evidence>
<accession>A0A5N6SI06</accession>
<dbReference type="PANTHER" id="PTHR37540">
    <property type="entry name" value="TRANSCRIPTION FACTOR (ACR-2), PUTATIVE-RELATED-RELATED"/>
    <property type="match status" value="1"/>
</dbReference>
<dbReference type="EMBL" id="ML743627">
    <property type="protein sequence ID" value="KAE8132744.1"/>
    <property type="molecule type" value="Genomic_DNA"/>
</dbReference>
<evidence type="ECO:0000256" key="1">
    <source>
        <dbReference type="SAM" id="MobiDB-lite"/>
    </source>
</evidence>